<dbReference type="EMBL" id="NJAI01000007">
    <property type="protein sequence ID" value="PHM52949.1"/>
    <property type="molecule type" value="Genomic_DNA"/>
</dbReference>
<evidence type="ECO:0000313" key="1">
    <source>
        <dbReference type="EMBL" id="AOM39957.1"/>
    </source>
</evidence>
<dbReference type="Proteomes" id="UP000094600">
    <property type="component" value="Chromosome"/>
</dbReference>
<keyword evidence="5" id="KW-1185">Reference proteome</keyword>
<proteinExistence type="predicted"/>
<dbReference type="EMBL" id="NJAI01000006">
    <property type="protein sequence ID" value="PHM53743.1"/>
    <property type="molecule type" value="Genomic_DNA"/>
</dbReference>
<dbReference type="KEGG" id="xho:A9255_04845"/>
<dbReference type="PANTHER" id="PTHR34413:SF2">
    <property type="entry name" value="PROPHAGE TAIL FIBER ASSEMBLY PROTEIN HOMOLOG TFAE-RELATED"/>
    <property type="match status" value="1"/>
</dbReference>
<dbReference type="InterPro" id="IPR051220">
    <property type="entry name" value="TFA_Chaperone"/>
</dbReference>
<name>A0A2G0PYD9_XENHO</name>
<dbReference type="Proteomes" id="UP000225433">
    <property type="component" value="Unassembled WGS sequence"/>
</dbReference>
<dbReference type="Pfam" id="PF02413">
    <property type="entry name" value="Caudo_TAP"/>
    <property type="match status" value="1"/>
</dbReference>
<evidence type="ECO:0000313" key="2">
    <source>
        <dbReference type="EMBL" id="PHM51989.1"/>
    </source>
</evidence>
<evidence type="ECO:0000313" key="3">
    <source>
        <dbReference type="EMBL" id="PHM52949.1"/>
    </source>
</evidence>
<dbReference type="EMBL" id="NJAI01000011">
    <property type="protein sequence ID" value="PHM51989.1"/>
    <property type="molecule type" value="Genomic_DNA"/>
</dbReference>
<dbReference type="InterPro" id="IPR003458">
    <property type="entry name" value="Phage_T4_Gp38_tail_assem"/>
</dbReference>
<evidence type="ECO:0000313" key="5">
    <source>
        <dbReference type="Proteomes" id="UP000094600"/>
    </source>
</evidence>
<evidence type="ECO:0000313" key="4">
    <source>
        <dbReference type="EMBL" id="PHM53743.1"/>
    </source>
</evidence>
<evidence type="ECO:0000313" key="6">
    <source>
        <dbReference type="Proteomes" id="UP000225433"/>
    </source>
</evidence>
<dbReference type="AlphaFoldDB" id="A0A2G0PYD9"/>
<gene>
    <name evidence="1" type="ORF">A9255_04845</name>
    <name evidence="4" type="ORF">Xhom_03744</name>
    <name evidence="3" type="ORF">Xhom_03831</name>
    <name evidence="2" type="ORF">Xhom_04638</name>
</gene>
<accession>A0A2G0PYD9</accession>
<dbReference type="EMBL" id="CP016176">
    <property type="protein sequence ID" value="AOM39957.1"/>
    <property type="molecule type" value="Genomic_DNA"/>
</dbReference>
<dbReference type="PANTHER" id="PTHR34413">
    <property type="entry name" value="PROPHAGE TAIL FIBER ASSEMBLY PROTEIN HOMOLOG TFAE-RELATED-RELATED"/>
    <property type="match status" value="1"/>
</dbReference>
<organism evidence="2 6">
    <name type="scientific">Xenorhabdus hominickii</name>
    <dbReference type="NCBI Taxonomy" id="351679"/>
    <lineage>
        <taxon>Bacteria</taxon>
        <taxon>Pseudomonadati</taxon>
        <taxon>Pseudomonadota</taxon>
        <taxon>Gammaproteobacteria</taxon>
        <taxon>Enterobacterales</taxon>
        <taxon>Morganellaceae</taxon>
        <taxon>Xenorhabdus</taxon>
    </lineage>
</organism>
<sequence>MNQPTIPPVQFDEKGFALSYGWAQVYRANTVTREYVGARVERTSEGLSLSAGAYLDEPTLPPLPDMTIFRTVDDKSWEYVPDYCGKMAYRTQTRQPVEITEIGDIAVGLTFLAPQTPFDNWDGKQWVTDVQKVQQLRVQDAEQQKRQFLWTAREKIDIWQDAVDLGIATDAEKAALLAWKKYRVLLNRVDCTTAPDIAWPEQPK</sequence>
<protein>
    <submittedName>
        <fullName evidence="2">Tail assembly chaperone</fullName>
    </submittedName>
</protein>
<reference evidence="2 6" key="2">
    <citation type="journal article" date="2017" name="Nat. Microbiol.">
        <title>Natural product diversity associated with the nematode symbionts Photorhabdus and Xenorhabdus.</title>
        <authorList>
            <person name="Tobias N.J."/>
            <person name="Wolff H."/>
            <person name="Djahanschiri B."/>
            <person name="Grundmann F."/>
            <person name="Kronenwerth M."/>
            <person name="Shi Y.M."/>
            <person name="Simonyi S."/>
            <person name="Grun P."/>
            <person name="Shapiro-Ilan D."/>
            <person name="Pidot S.J."/>
            <person name="Stinear T.P."/>
            <person name="Ebersberger I."/>
            <person name="Bode H.B."/>
        </authorList>
    </citation>
    <scope>NUCLEOTIDE SEQUENCE [LARGE SCALE GENOMIC DNA]</scope>
    <source>
        <strain evidence="2 6">DSM 17903</strain>
    </source>
</reference>
<reference evidence="1 5" key="1">
    <citation type="submission" date="2016-06" db="EMBL/GenBank/DDBJ databases">
        <title>Bacterial characters and pathogenicity of Xenorhabdus hominickii from an entomopathogenic nematode, Steinernema monticolum.</title>
        <authorList>
            <person name="Park Y."/>
            <person name="Kim Y."/>
        </authorList>
    </citation>
    <scope>NUCLEOTIDE SEQUENCE [LARGE SCALE GENOMIC DNA]</scope>
    <source>
        <strain evidence="1 5">ANU1</strain>
    </source>
</reference>
<dbReference type="RefSeq" id="WP_069315699.1">
    <property type="nucleotide sequence ID" value="NZ_CAWNQJ010000013.1"/>
</dbReference>
<dbReference type="STRING" id="351679.A9255_04845"/>